<protein>
    <submittedName>
        <fullName evidence="1">Non-structural protein 3</fullName>
    </submittedName>
</protein>
<keyword evidence="2" id="KW-1185">Reference proteome</keyword>
<accession>F2Y982</accession>
<dbReference type="RefSeq" id="YP_227599.1">
    <property type="nucleotide sequence ID" value="NC_004290.1"/>
</dbReference>
<dbReference type="KEGG" id="vg:80519889"/>
<dbReference type="KEGG" id="vg:5075922"/>
<dbReference type="GeneID" id="80519889"/>
<dbReference type="RefSeq" id="YP_010782975.1">
    <property type="nucleotide sequence ID" value="NC_075118.1"/>
</dbReference>
<name>F2Y982_9VIRU</name>
<evidence type="ECO:0000313" key="2">
    <source>
        <dbReference type="Proteomes" id="UP000112594"/>
    </source>
</evidence>
<organism evidence="1 2">
    <name type="scientific">Acheta domestica densovirus</name>
    <dbReference type="NCBI Taxonomy" id="185639"/>
    <lineage>
        <taxon>Viruses</taxon>
        <taxon>Monodnaviria</taxon>
        <taxon>Shotokuvirae</taxon>
        <taxon>Cossaviricota</taxon>
        <taxon>Quintoviricetes</taxon>
        <taxon>Piccovirales</taxon>
        <taxon>Parvoviridae</taxon>
        <taxon>Densovirinae</taxon>
        <taxon>Scindoambidensovirus</taxon>
        <taxon>Scindoambidensovirus orthopteran1</taxon>
    </lineage>
</organism>
<dbReference type="Proteomes" id="UP000112594">
    <property type="component" value="Segment"/>
</dbReference>
<dbReference type="EMBL" id="HQ827781">
    <property type="protein sequence ID" value="ADZ58506.1"/>
    <property type="molecule type" value="Genomic_DNA"/>
</dbReference>
<proteinExistence type="predicted"/>
<evidence type="ECO:0000313" key="1">
    <source>
        <dbReference type="EMBL" id="ADZ58506.1"/>
    </source>
</evidence>
<dbReference type="GeneID" id="5075922"/>
<sequence length="213" mass="25075">MLFAAVEAPPACTFEPRSLQQLSLRTFVENTDWDVINFLYKNNEFSSRLYSSMFYERKYLDNPHEYHDWSVPNNVPIETYIKIMNYHMEDGIPSFAFQRNLVNRCFIQVHFCAPGTFGFPITDNICIPCYNTFARFNSSNFYRFKKFVLVRDQTVIEDDELIDYMQCRSNWCTCCNTTSLFAIKDGTHLGPQWFNSIYLMCNEIPLLPVADDN</sequence>
<reference evidence="1 2" key="1">
    <citation type="journal article" date="2011" name="J. Invertebr. Pathol.">
        <title>Susceptibility of North-American and European crickets to Acheta domesticus densovirus (AdDNV) and associated epizootics.</title>
        <authorList>
            <person name="Szelei J."/>
            <person name="Woodring J."/>
            <person name="Goettel M.S."/>
            <person name="Duke G."/>
            <person name="Jousset F.X."/>
            <person name="Liu K.Y."/>
            <person name="Zadori Z."/>
            <person name="Li Y."/>
            <person name="Styer E."/>
            <person name="Boucias D.G."/>
            <person name="Kleespies R.G."/>
            <person name="Bergoin M."/>
            <person name="Tijssen P."/>
        </authorList>
    </citation>
    <scope>NUCLEOTIDE SEQUENCE [LARGE SCALE GENOMIC DNA]</scope>
</reference>